<feature type="domain" description="Tyrosine specific protein phosphatases" evidence="6">
    <location>
        <begin position="191"/>
        <end position="248"/>
    </location>
</feature>
<evidence type="ECO:0000259" key="6">
    <source>
        <dbReference type="PROSITE" id="PS50056"/>
    </source>
</evidence>
<dbReference type="InterPro" id="IPR036873">
    <property type="entry name" value="Rhodanese-like_dom_sf"/>
</dbReference>
<dbReference type="InterPro" id="IPR008343">
    <property type="entry name" value="MKP"/>
</dbReference>
<dbReference type="Proteomes" id="UP001228049">
    <property type="component" value="Unassembled WGS sequence"/>
</dbReference>
<dbReference type="InterPro" id="IPR000340">
    <property type="entry name" value="Dual-sp_phosphatase_cat-dom"/>
</dbReference>
<dbReference type="PRINTS" id="PR01764">
    <property type="entry name" value="MAPKPHPHTASE"/>
</dbReference>
<keyword evidence="2" id="KW-0378">Hydrolase</keyword>
<dbReference type="SUPFAM" id="SSF52799">
    <property type="entry name" value="(Phosphotyrosine protein) phosphatases II"/>
    <property type="match status" value="1"/>
</dbReference>
<comment type="similarity">
    <text evidence="1">Belongs to the protein-tyrosine phosphatase family. Non-receptor class dual specificity subfamily.</text>
</comment>
<keyword evidence="3" id="KW-0904">Protein phosphatase</keyword>
<dbReference type="InterPro" id="IPR001763">
    <property type="entry name" value="Rhodanese-like_dom"/>
</dbReference>
<dbReference type="InterPro" id="IPR000387">
    <property type="entry name" value="Tyr_Pase_dom"/>
</dbReference>
<dbReference type="PANTHER" id="PTHR10159:SF343">
    <property type="entry name" value="DUAL SPECIFICITY PROTEIN PHOSPHATASE 16"/>
    <property type="match status" value="1"/>
</dbReference>
<dbReference type="PANTHER" id="PTHR10159">
    <property type="entry name" value="DUAL SPECIFICITY PROTEIN PHOSPHATASE"/>
    <property type="match status" value="1"/>
</dbReference>
<proteinExistence type="inferred from homology"/>
<feature type="compositionally biased region" description="Gly residues" evidence="4">
    <location>
        <begin position="433"/>
        <end position="442"/>
    </location>
</feature>
<dbReference type="Pfam" id="PF00782">
    <property type="entry name" value="DSPc"/>
    <property type="match status" value="1"/>
</dbReference>
<feature type="domain" description="Rhodanese" evidence="7">
    <location>
        <begin position="17"/>
        <end position="64"/>
    </location>
</feature>
<evidence type="ECO:0000256" key="1">
    <source>
        <dbReference type="ARBA" id="ARBA00008601"/>
    </source>
</evidence>
<keyword evidence="9" id="KW-1185">Reference proteome</keyword>
<evidence type="ECO:0000259" key="5">
    <source>
        <dbReference type="PROSITE" id="PS50054"/>
    </source>
</evidence>
<dbReference type="FunFam" id="3.90.190.10:FF:000050">
    <property type="entry name" value="Dual specificity phosphatase 16 (Predicted)"/>
    <property type="match status" value="1"/>
</dbReference>
<evidence type="ECO:0000256" key="4">
    <source>
        <dbReference type="SAM" id="MobiDB-lite"/>
    </source>
</evidence>
<dbReference type="PROSITE" id="PS50056">
    <property type="entry name" value="TYR_PHOSPHATASE_2"/>
    <property type="match status" value="1"/>
</dbReference>
<dbReference type="PROSITE" id="PS50206">
    <property type="entry name" value="RHODANESE_3"/>
    <property type="match status" value="1"/>
</dbReference>
<feature type="domain" description="Tyrosine-protein phosphatase" evidence="5">
    <location>
        <begin position="125"/>
        <end position="267"/>
    </location>
</feature>
<gene>
    <name evidence="8" type="ORF">KUDE01_009228</name>
</gene>
<evidence type="ECO:0000256" key="2">
    <source>
        <dbReference type="ARBA" id="ARBA00022801"/>
    </source>
</evidence>
<evidence type="ECO:0000259" key="7">
    <source>
        <dbReference type="PROSITE" id="PS50206"/>
    </source>
</evidence>
<dbReference type="PROSITE" id="PS50054">
    <property type="entry name" value="TYR_PHOSPHATASE_DUAL"/>
    <property type="match status" value="1"/>
</dbReference>
<dbReference type="Gene3D" id="3.90.190.10">
    <property type="entry name" value="Protein tyrosine phosphatase superfamily"/>
    <property type="match status" value="1"/>
</dbReference>
<dbReference type="SUPFAM" id="SSF52821">
    <property type="entry name" value="Rhodanese/Cell cycle control phosphatase"/>
    <property type="match status" value="1"/>
</dbReference>
<dbReference type="GO" id="GO:0017017">
    <property type="term" value="F:MAP kinase tyrosine/serine/threonine phosphatase activity"/>
    <property type="evidence" value="ECO:0007669"/>
    <property type="project" value="InterPro"/>
</dbReference>
<dbReference type="GO" id="GO:0005634">
    <property type="term" value="C:nucleus"/>
    <property type="evidence" value="ECO:0007669"/>
    <property type="project" value="TreeGrafter"/>
</dbReference>
<protein>
    <submittedName>
        <fullName evidence="8">Dual specificity protein phosphatase 16</fullName>
    </submittedName>
</protein>
<dbReference type="GO" id="GO:0008330">
    <property type="term" value="F:protein tyrosine/threonine phosphatase activity"/>
    <property type="evidence" value="ECO:0007669"/>
    <property type="project" value="TreeGrafter"/>
</dbReference>
<comment type="caution">
    <text evidence="8">The sequence shown here is derived from an EMBL/GenBank/DDBJ whole genome shotgun (WGS) entry which is preliminary data.</text>
</comment>
<dbReference type="AlphaFoldDB" id="A0AAD9FL37"/>
<dbReference type="Gene3D" id="3.40.250.10">
    <property type="entry name" value="Rhodanese-like domain"/>
    <property type="match status" value="1"/>
</dbReference>
<sequence>MSGVIGPEGLVTLLEGAGHQLVLIDSRPFVDFNSAHILEAVNVNCSKLMKRRLMQEKVTIRELLTNSCSHQRRVLPQRPADQTEEQLHLRGFSGFSSVFPALCEGFSSLVPSCMSQPCLPVSNIGPTRILPHLYLGCQRDVLNKDLMQQIDIVYVLNASNSCPKPDFIPESHFLRVPVNDSFGEKILPWLDRSLDFIEKAKACNSRVLVHCLAGISRSATIAIAYIMKRRDLSLDEAYRFVKEKRPTISPNFNFLGQLLDFERRIKRVDVRSGSGGEQELAPPPLTLPCTLTPPLQALQLSDPPPRIKRSFSLDIKAYGEQGGGAAHRGGEGKPCQFSPVEEVSEQSPDKEEVSSRPPTERSSFPLKGWHSDLLLGLTVQQGGLTVQRRSVRTGDGGRASRRSWHEESSFEKQLKRRSCHMELGEGRGEEGGGRGGRGGGFSGSMEVIQVS</sequence>
<feature type="region of interest" description="Disordered" evidence="4">
    <location>
        <begin position="386"/>
        <end position="451"/>
    </location>
</feature>
<feature type="region of interest" description="Disordered" evidence="4">
    <location>
        <begin position="320"/>
        <end position="367"/>
    </location>
</feature>
<reference evidence="8" key="1">
    <citation type="submission" date="2023-04" db="EMBL/GenBank/DDBJ databases">
        <title>Chromosome-level genome of Chaenocephalus aceratus.</title>
        <authorList>
            <person name="Park H."/>
        </authorList>
    </citation>
    <scope>NUCLEOTIDE SEQUENCE</scope>
    <source>
        <strain evidence="8">DE</strain>
        <tissue evidence="8">Muscle</tissue>
    </source>
</reference>
<evidence type="ECO:0000313" key="8">
    <source>
        <dbReference type="EMBL" id="KAK1906832.1"/>
    </source>
</evidence>
<name>A0AAD9FL37_DISEL</name>
<dbReference type="PROSITE" id="PS00383">
    <property type="entry name" value="TYR_PHOSPHATASE_1"/>
    <property type="match status" value="1"/>
</dbReference>
<dbReference type="InterPro" id="IPR020422">
    <property type="entry name" value="TYR_PHOSPHATASE_DUAL_dom"/>
</dbReference>
<accession>A0AAD9FL37</accession>
<organism evidence="8 9">
    <name type="scientific">Dissostichus eleginoides</name>
    <name type="common">Patagonian toothfish</name>
    <name type="synonym">Dissostichus amissus</name>
    <dbReference type="NCBI Taxonomy" id="100907"/>
    <lineage>
        <taxon>Eukaryota</taxon>
        <taxon>Metazoa</taxon>
        <taxon>Chordata</taxon>
        <taxon>Craniata</taxon>
        <taxon>Vertebrata</taxon>
        <taxon>Euteleostomi</taxon>
        <taxon>Actinopterygii</taxon>
        <taxon>Neopterygii</taxon>
        <taxon>Teleostei</taxon>
        <taxon>Neoteleostei</taxon>
        <taxon>Acanthomorphata</taxon>
        <taxon>Eupercaria</taxon>
        <taxon>Perciformes</taxon>
        <taxon>Notothenioidei</taxon>
        <taxon>Nototheniidae</taxon>
        <taxon>Dissostichus</taxon>
    </lineage>
</organism>
<dbReference type="GO" id="GO:0043409">
    <property type="term" value="P:negative regulation of MAPK cascade"/>
    <property type="evidence" value="ECO:0007669"/>
    <property type="project" value="TreeGrafter"/>
</dbReference>
<dbReference type="GO" id="GO:0005737">
    <property type="term" value="C:cytoplasm"/>
    <property type="evidence" value="ECO:0007669"/>
    <property type="project" value="TreeGrafter"/>
</dbReference>
<dbReference type="InterPro" id="IPR029021">
    <property type="entry name" value="Prot-tyrosine_phosphatase-like"/>
</dbReference>
<dbReference type="EMBL" id="JASDAP010000001">
    <property type="protein sequence ID" value="KAK1906832.1"/>
    <property type="molecule type" value="Genomic_DNA"/>
</dbReference>
<dbReference type="InterPro" id="IPR016130">
    <property type="entry name" value="Tyr_Pase_AS"/>
</dbReference>
<evidence type="ECO:0000256" key="3">
    <source>
        <dbReference type="ARBA" id="ARBA00022912"/>
    </source>
</evidence>
<dbReference type="SMART" id="SM00195">
    <property type="entry name" value="DSPc"/>
    <property type="match status" value="1"/>
</dbReference>
<feature type="compositionally biased region" description="Basic and acidic residues" evidence="4">
    <location>
        <begin position="403"/>
        <end position="432"/>
    </location>
</feature>
<evidence type="ECO:0000313" key="9">
    <source>
        <dbReference type="Proteomes" id="UP001228049"/>
    </source>
</evidence>
<dbReference type="GO" id="GO:0033550">
    <property type="term" value="F:MAP kinase tyrosine phosphatase activity"/>
    <property type="evidence" value="ECO:0007669"/>
    <property type="project" value="TreeGrafter"/>
</dbReference>